<dbReference type="InterPro" id="IPR016140">
    <property type="entry name" value="Bifunc_inhib/LTP/seed_store"/>
</dbReference>
<gene>
    <name evidence="3" type="ORF">QVD17_28175</name>
</gene>
<proteinExistence type="predicted"/>
<dbReference type="PANTHER" id="PTHR33286">
    <property type="entry name" value="BIFUNCTIONAL INHIBITOR/LIPID-TRANSFER PROTEIN/SEED STORAGE 2S ALBUMIN SUPERFAMILY PROTEIN"/>
    <property type="match status" value="1"/>
</dbReference>
<sequence length="116" mass="12725">MMKNCWSLAIVLMLMMLLAMAHAGPSAAQCKIERSLALNACKSVMYGRLPSPSCCKRVRVSHVKCICPVLTPKVVALVNINSFVKLIEGCGRRFPHNFKCGSKSLLALHITRLTVP</sequence>
<keyword evidence="1" id="KW-0732">Signal</keyword>
<accession>A0AAD8K9X7</accession>
<organism evidence="3 4">
    <name type="scientific">Tagetes erecta</name>
    <name type="common">African marigold</name>
    <dbReference type="NCBI Taxonomy" id="13708"/>
    <lineage>
        <taxon>Eukaryota</taxon>
        <taxon>Viridiplantae</taxon>
        <taxon>Streptophyta</taxon>
        <taxon>Embryophyta</taxon>
        <taxon>Tracheophyta</taxon>
        <taxon>Spermatophyta</taxon>
        <taxon>Magnoliopsida</taxon>
        <taxon>eudicotyledons</taxon>
        <taxon>Gunneridae</taxon>
        <taxon>Pentapetalae</taxon>
        <taxon>asterids</taxon>
        <taxon>campanulids</taxon>
        <taxon>Asterales</taxon>
        <taxon>Asteraceae</taxon>
        <taxon>Asteroideae</taxon>
        <taxon>Heliantheae alliance</taxon>
        <taxon>Tageteae</taxon>
        <taxon>Tagetes</taxon>
    </lineage>
</organism>
<reference evidence="3" key="1">
    <citation type="journal article" date="2023" name="bioRxiv">
        <title>Improved chromosome-level genome assembly for marigold (Tagetes erecta).</title>
        <authorList>
            <person name="Jiang F."/>
            <person name="Yuan L."/>
            <person name="Wang S."/>
            <person name="Wang H."/>
            <person name="Xu D."/>
            <person name="Wang A."/>
            <person name="Fan W."/>
        </authorList>
    </citation>
    <scope>NUCLEOTIDE SEQUENCE</scope>
    <source>
        <strain evidence="3">WSJ</strain>
        <tissue evidence="3">Leaf</tissue>
    </source>
</reference>
<feature type="domain" description="Bifunctional inhibitor/plant lipid transfer protein/seed storage helical" evidence="2">
    <location>
        <begin position="13"/>
        <end position="100"/>
    </location>
</feature>
<dbReference type="Proteomes" id="UP001229421">
    <property type="component" value="Unassembled WGS sequence"/>
</dbReference>
<comment type="caution">
    <text evidence="3">The sequence shown here is derived from an EMBL/GenBank/DDBJ whole genome shotgun (WGS) entry which is preliminary data.</text>
</comment>
<dbReference type="Pfam" id="PF14368">
    <property type="entry name" value="LTP_2"/>
    <property type="match status" value="1"/>
</dbReference>
<dbReference type="AlphaFoldDB" id="A0AAD8K9X7"/>
<keyword evidence="4" id="KW-1185">Reference proteome</keyword>
<feature type="chain" id="PRO_5042268505" description="Bifunctional inhibitor/plant lipid transfer protein/seed storage helical domain-containing protein" evidence="1">
    <location>
        <begin position="24"/>
        <end position="116"/>
    </location>
</feature>
<protein>
    <recommendedName>
        <fullName evidence="2">Bifunctional inhibitor/plant lipid transfer protein/seed storage helical domain-containing protein</fullName>
    </recommendedName>
</protein>
<evidence type="ECO:0000259" key="2">
    <source>
        <dbReference type="Pfam" id="PF14368"/>
    </source>
</evidence>
<dbReference type="PANTHER" id="PTHR33286:SF32">
    <property type="entry name" value="BIFUNCTIONAL INHIBITOR_PLANT LIPID TRANSFER PROTEIN_SEED STORAGE HELICAL DOMAIN-CONTAINING PROTEIN"/>
    <property type="match status" value="1"/>
</dbReference>
<name>A0AAD8K9X7_TARER</name>
<feature type="signal peptide" evidence="1">
    <location>
        <begin position="1"/>
        <end position="23"/>
    </location>
</feature>
<evidence type="ECO:0000256" key="1">
    <source>
        <dbReference type="SAM" id="SignalP"/>
    </source>
</evidence>
<dbReference type="EMBL" id="JAUHHV010000007">
    <property type="protein sequence ID" value="KAK1419019.1"/>
    <property type="molecule type" value="Genomic_DNA"/>
</dbReference>
<dbReference type="SUPFAM" id="SSF47699">
    <property type="entry name" value="Bifunctional inhibitor/lipid-transfer protein/seed storage 2S albumin"/>
    <property type="match status" value="1"/>
</dbReference>
<dbReference type="Gene3D" id="1.10.110.10">
    <property type="entry name" value="Plant lipid-transfer and hydrophobic proteins"/>
    <property type="match status" value="1"/>
</dbReference>
<dbReference type="InterPro" id="IPR036312">
    <property type="entry name" value="Bifun_inhib/LTP/seed_sf"/>
</dbReference>
<evidence type="ECO:0000313" key="3">
    <source>
        <dbReference type="EMBL" id="KAK1419019.1"/>
    </source>
</evidence>
<evidence type="ECO:0000313" key="4">
    <source>
        <dbReference type="Proteomes" id="UP001229421"/>
    </source>
</evidence>